<accession>A0A8H5D2S0</accession>
<dbReference type="SUPFAM" id="SSF53474">
    <property type="entry name" value="alpha/beta-Hydrolases"/>
    <property type="match status" value="1"/>
</dbReference>
<protein>
    <recommendedName>
        <fullName evidence="3">Carboxylic ester hydrolase</fullName>
        <ecNumber evidence="3">3.1.1.-</ecNumber>
    </recommendedName>
</protein>
<gene>
    <name evidence="5" type="ORF">D9758_009418</name>
</gene>
<comment type="similarity">
    <text evidence="1 3">Belongs to the type-B carboxylesterase/lipase family.</text>
</comment>
<keyword evidence="6" id="KW-1185">Reference proteome</keyword>
<evidence type="ECO:0000256" key="3">
    <source>
        <dbReference type="RuleBase" id="RU361235"/>
    </source>
</evidence>
<dbReference type="Proteomes" id="UP000559256">
    <property type="component" value="Unassembled WGS sequence"/>
</dbReference>
<dbReference type="AlphaFoldDB" id="A0A8H5D2S0"/>
<sequence>MRYFMFASRSLSIPISTAAQQEALIQEFSYPLHFVQFYRKVFPIKGEMSKSQISAQHSMLSLLLWALPVLATPLLSHSSSSLDARQATSATVTLDYGTFVGVQNNTAGYTSWKGIRFADAPTGDLRWRAPIFPPSSNLGKVNADEFPKSCVSSAQSGSEDCLFLNVFTPVSTTPEDQLPVLMWIHGGGFQSGSSKHFDPVALMQSSAKPFVFVSIQYRLGDFGFLAGSEIEADGDLNAGLLDQRAAMRWTQQYIGLFGGDSSRVTIWGQSGGAGSVEFHLMANGGDSEGLFHAAMGDSPSLTPTPAASGDFLEALFTQYASLAGCHDKSKTSALACLRKLRASQLTAAGAQLIQSQQRLATLYNWAPSLDGNFIQERPVEAYKAGRFANIPVLFGSNTDEGMNWSANDPDPDANTSSSEATEDTLFNFIQAQYDSFTEDTFEDMLQLYPLSDYSNSINNQGAQMYGELRYICTASMIVQEATRIGQTAYHYHYNNDHLGSFHEYELGGFFPGEPPHATYDDNDLALFDTMRQYWTSFVTSGVPEAKNAPTWEPAMNIPDLGASRRMLLQPAPGEIMMEEIGDALASRCTAWHDLSSELTV</sequence>
<evidence type="ECO:0000256" key="2">
    <source>
        <dbReference type="ARBA" id="ARBA00022801"/>
    </source>
</evidence>
<dbReference type="InterPro" id="IPR029058">
    <property type="entry name" value="AB_hydrolase_fold"/>
</dbReference>
<dbReference type="PANTHER" id="PTHR11559">
    <property type="entry name" value="CARBOXYLESTERASE"/>
    <property type="match status" value="1"/>
</dbReference>
<reference evidence="5 6" key="1">
    <citation type="journal article" date="2020" name="ISME J.">
        <title>Uncovering the hidden diversity of litter-decomposition mechanisms in mushroom-forming fungi.</title>
        <authorList>
            <person name="Floudas D."/>
            <person name="Bentzer J."/>
            <person name="Ahren D."/>
            <person name="Johansson T."/>
            <person name="Persson P."/>
            <person name="Tunlid A."/>
        </authorList>
    </citation>
    <scope>NUCLEOTIDE SEQUENCE [LARGE SCALE GENOMIC DNA]</scope>
    <source>
        <strain evidence="5 6">CBS 291.85</strain>
    </source>
</reference>
<evidence type="ECO:0000256" key="1">
    <source>
        <dbReference type="ARBA" id="ARBA00005964"/>
    </source>
</evidence>
<dbReference type="InterPro" id="IPR050309">
    <property type="entry name" value="Type-B_Carboxylest/Lipase"/>
</dbReference>
<keyword evidence="2 3" id="KW-0378">Hydrolase</keyword>
<dbReference type="Pfam" id="PF00135">
    <property type="entry name" value="COesterase"/>
    <property type="match status" value="1"/>
</dbReference>
<proteinExistence type="inferred from homology"/>
<dbReference type="InterPro" id="IPR019819">
    <property type="entry name" value="Carboxylesterase_B_CS"/>
</dbReference>
<organism evidence="5 6">
    <name type="scientific">Tetrapyrgos nigripes</name>
    <dbReference type="NCBI Taxonomy" id="182062"/>
    <lineage>
        <taxon>Eukaryota</taxon>
        <taxon>Fungi</taxon>
        <taxon>Dikarya</taxon>
        <taxon>Basidiomycota</taxon>
        <taxon>Agaricomycotina</taxon>
        <taxon>Agaricomycetes</taxon>
        <taxon>Agaricomycetidae</taxon>
        <taxon>Agaricales</taxon>
        <taxon>Marasmiineae</taxon>
        <taxon>Marasmiaceae</taxon>
        <taxon>Tetrapyrgos</taxon>
    </lineage>
</organism>
<evidence type="ECO:0000313" key="5">
    <source>
        <dbReference type="EMBL" id="KAF5352029.1"/>
    </source>
</evidence>
<dbReference type="PROSITE" id="PS00122">
    <property type="entry name" value="CARBOXYLESTERASE_B_1"/>
    <property type="match status" value="1"/>
</dbReference>
<dbReference type="GO" id="GO:0016787">
    <property type="term" value="F:hydrolase activity"/>
    <property type="evidence" value="ECO:0007669"/>
    <property type="project" value="UniProtKB-KW"/>
</dbReference>
<dbReference type="OrthoDB" id="408631at2759"/>
<dbReference type="EC" id="3.1.1.-" evidence="3"/>
<comment type="caution">
    <text evidence="5">The sequence shown here is derived from an EMBL/GenBank/DDBJ whole genome shotgun (WGS) entry which is preliminary data.</text>
</comment>
<feature type="domain" description="Carboxylesterase type B" evidence="4">
    <location>
        <begin position="90"/>
        <end position="554"/>
    </location>
</feature>
<name>A0A8H5D2S0_9AGAR</name>
<evidence type="ECO:0000313" key="6">
    <source>
        <dbReference type="Proteomes" id="UP000559256"/>
    </source>
</evidence>
<dbReference type="InterPro" id="IPR002018">
    <property type="entry name" value="CarbesteraseB"/>
</dbReference>
<dbReference type="Gene3D" id="3.40.50.1820">
    <property type="entry name" value="alpha/beta hydrolase"/>
    <property type="match status" value="1"/>
</dbReference>
<dbReference type="EMBL" id="JAACJM010000068">
    <property type="protein sequence ID" value="KAF5352029.1"/>
    <property type="molecule type" value="Genomic_DNA"/>
</dbReference>
<dbReference type="PROSITE" id="PS00941">
    <property type="entry name" value="CARBOXYLESTERASE_B_2"/>
    <property type="match status" value="1"/>
</dbReference>
<dbReference type="InterPro" id="IPR019826">
    <property type="entry name" value="Carboxylesterase_B_AS"/>
</dbReference>
<evidence type="ECO:0000259" key="4">
    <source>
        <dbReference type="Pfam" id="PF00135"/>
    </source>
</evidence>